<organism evidence="1 3">
    <name type="scientific">Francisella adeliensis</name>
    <dbReference type="NCBI Taxonomy" id="2007306"/>
    <lineage>
        <taxon>Bacteria</taxon>
        <taxon>Pseudomonadati</taxon>
        <taxon>Pseudomonadota</taxon>
        <taxon>Gammaproteobacteria</taxon>
        <taxon>Thiotrichales</taxon>
        <taxon>Francisellaceae</taxon>
        <taxon>Francisella</taxon>
    </lineage>
</organism>
<dbReference type="Proteomes" id="UP000251120">
    <property type="component" value="Chromosome"/>
</dbReference>
<dbReference type="AlphaFoldDB" id="A0A2Z4XY89"/>
<dbReference type="Proteomes" id="UP000681131">
    <property type="component" value="Chromosome"/>
</dbReference>
<dbReference type="EMBL" id="CP043424">
    <property type="protein sequence ID" value="QIW11820.1"/>
    <property type="molecule type" value="Genomic_DNA"/>
</dbReference>
<accession>A0A2Z4XY89</accession>
<reference evidence="1 3" key="1">
    <citation type="submission" date="2017-06" db="EMBL/GenBank/DDBJ databases">
        <title>Complete genome of Francisella adeliensis.</title>
        <authorList>
            <person name="Vallesi A."/>
            <person name="Sjodin A."/>
        </authorList>
    </citation>
    <scope>NUCLEOTIDE SEQUENCE [LARGE SCALE GENOMIC DNA]</scope>
    <source>
        <strain evidence="1 3">FDC440</strain>
    </source>
</reference>
<protein>
    <recommendedName>
        <fullName evidence="5">Lipoprotein</fullName>
    </recommendedName>
</protein>
<name>A0A2Z4XY89_9GAMM</name>
<evidence type="ECO:0008006" key="5">
    <source>
        <dbReference type="Google" id="ProtNLM"/>
    </source>
</evidence>
<evidence type="ECO:0000313" key="2">
    <source>
        <dbReference type="EMBL" id="QIW11820.1"/>
    </source>
</evidence>
<keyword evidence="4" id="KW-1185">Reference proteome</keyword>
<reference evidence="2 4" key="2">
    <citation type="submission" date="2019-08" db="EMBL/GenBank/DDBJ databases">
        <title>Complete genome sequences of Francisella adeliensis (FSC1325 and FSC1326).</title>
        <authorList>
            <person name="Ohrman C."/>
            <person name="Uneklint I."/>
            <person name="Vallesi A."/>
            <person name="Karlsson L."/>
            <person name="Sjodin A."/>
        </authorList>
    </citation>
    <scope>NUCLEOTIDE SEQUENCE [LARGE SCALE GENOMIC DNA]</scope>
    <source>
        <strain evidence="2 4">FSC1325</strain>
    </source>
</reference>
<dbReference type="PROSITE" id="PS51257">
    <property type="entry name" value="PROKAR_LIPOPROTEIN"/>
    <property type="match status" value="1"/>
</dbReference>
<proteinExistence type="predicted"/>
<dbReference type="OrthoDB" id="8594334at2"/>
<sequence>MYRLLSSLCVVAILGGCSIVPDIPNDPAKKEVSQTLPPKYLSIDGFRSCLNIQTKGLANFYCMPKTKPEDCRKSTWTAINNLKGSEKIPACSEANDNK</sequence>
<evidence type="ECO:0000313" key="1">
    <source>
        <dbReference type="EMBL" id="AXA33588.1"/>
    </source>
</evidence>
<dbReference type="KEGG" id="fad:CDH04_03820"/>
<dbReference type="RefSeq" id="WP_112869761.1">
    <property type="nucleotide sequence ID" value="NZ_CP021781.1"/>
</dbReference>
<evidence type="ECO:0000313" key="3">
    <source>
        <dbReference type="Proteomes" id="UP000251120"/>
    </source>
</evidence>
<gene>
    <name evidence="1" type="ORF">CDH04_03820</name>
    <name evidence="2" type="ORF">FZC43_03820</name>
</gene>
<evidence type="ECO:0000313" key="4">
    <source>
        <dbReference type="Proteomes" id="UP000681131"/>
    </source>
</evidence>
<dbReference type="EMBL" id="CP021781">
    <property type="protein sequence ID" value="AXA33588.1"/>
    <property type="molecule type" value="Genomic_DNA"/>
</dbReference>